<reference evidence="6 7" key="1">
    <citation type="submission" date="2020-10" db="EMBL/GenBank/DDBJ databases">
        <title>Olsenella immobilis sp.nov., isolated from the mud in a fermentation cellar used for the production of Chinese strong-flavoured liquor.</title>
        <authorList>
            <person name="Lu L."/>
        </authorList>
    </citation>
    <scope>NUCLEOTIDE SEQUENCE [LARGE SCALE GENOMIC DNA]</scope>
    <source>
        <strain evidence="6 7">LZLJ-2</strain>
    </source>
</reference>
<evidence type="ECO:0000256" key="2">
    <source>
        <dbReference type="ARBA" id="ARBA00023125"/>
    </source>
</evidence>
<name>A0A7S7RV69_9ACTN</name>
<dbReference type="EMBL" id="CP063767">
    <property type="protein sequence ID" value="QOY61350.1"/>
    <property type="molecule type" value="Genomic_DNA"/>
</dbReference>
<dbReference type="InterPro" id="IPR046348">
    <property type="entry name" value="SIS_dom_sf"/>
</dbReference>
<evidence type="ECO:0000313" key="6">
    <source>
        <dbReference type="EMBL" id="QOY61350.1"/>
    </source>
</evidence>
<dbReference type="Gene3D" id="1.10.10.10">
    <property type="entry name" value="Winged helix-like DNA-binding domain superfamily/Winged helix DNA-binding domain"/>
    <property type="match status" value="1"/>
</dbReference>
<dbReference type="GO" id="GO:0003700">
    <property type="term" value="F:DNA-binding transcription factor activity"/>
    <property type="evidence" value="ECO:0007669"/>
    <property type="project" value="InterPro"/>
</dbReference>
<evidence type="ECO:0000313" key="7">
    <source>
        <dbReference type="Proteomes" id="UP000593735"/>
    </source>
</evidence>
<dbReference type="GO" id="GO:0003677">
    <property type="term" value="F:DNA binding"/>
    <property type="evidence" value="ECO:0007669"/>
    <property type="project" value="UniProtKB-KW"/>
</dbReference>
<dbReference type="PROSITE" id="PS51071">
    <property type="entry name" value="HTH_RPIR"/>
    <property type="match status" value="1"/>
</dbReference>
<dbReference type="InterPro" id="IPR000281">
    <property type="entry name" value="HTH_RpiR"/>
</dbReference>
<dbReference type="KEGG" id="tio:INP52_03955"/>
<evidence type="ECO:0000256" key="1">
    <source>
        <dbReference type="ARBA" id="ARBA00023015"/>
    </source>
</evidence>
<dbReference type="Pfam" id="PF01380">
    <property type="entry name" value="SIS"/>
    <property type="match status" value="1"/>
</dbReference>
<dbReference type="InterPro" id="IPR035472">
    <property type="entry name" value="RpiR-like_SIS"/>
</dbReference>
<organism evidence="6 7">
    <name type="scientific">Thermophilibacter immobilis</name>
    <dbReference type="NCBI Taxonomy" id="2779519"/>
    <lineage>
        <taxon>Bacteria</taxon>
        <taxon>Bacillati</taxon>
        <taxon>Actinomycetota</taxon>
        <taxon>Coriobacteriia</taxon>
        <taxon>Coriobacteriales</taxon>
        <taxon>Atopobiaceae</taxon>
        <taxon>Thermophilibacter</taxon>
    </lineage>
</organism>
<dbReference type="SUPFAM" id="SSF46689">
    <property type="entry name" value="Homeodomain-like"/>
    <property type="match status" value="1"/>
</dbReference>
<dbReference type="AlphaFoldDB" id="A0A7S7RV69"/>
<dbReference type="SUPFAM" id="SSF53697">
    <property type="entry name" value="SIS domain"/>
    <property type="match status" value="1"/>
</dbReference>
<sequence length="253" mass="28314">MKFYEAVTENASRLNSLEEAMLHYIIACGKDITQVTAKDLAAHFYATPNTITRLAHKLGFTGFSELKTSYLVLLERRNFVIEETSLDTMIVRTRELLNDHLLDETVDAIDQASQIAFFASGLSVLPCTDLSRKLEALGKQTEVFNERHVMMHMAKSLNSTDVLFAVSVSGQTKVSIDSTSIAKSRGVKIITLTGLSKNPLAELADIALYAVDKNITYDEMDLSSRLTFFYIMEIIFERYFSLLSSRSNKDAPS</sequence>
<evidence type="ECO:0000259" key="5">
    <source>
        <dbReference type="PROSITE" id="PS51464"/>
    </source>
</evidence>
<dbReference type="GO" id="GO:1901135">
    <property type="term" value="P:carbohydrate derivative metabolic process"/>
    <property type="evidence" value="ECO:0007669"/>
    <property type="project" value="InterPro"/>
</dbReference>
<dbReference type="Gene3D" id="3.40.50.10490">
    <property type="entry name" value="Glucose-6-phosphate isomerase like protein, domain 1"/>
    <property type="match status" value="1"/>
</dbReference>
<gene>
    <name evidence="6" type="ORF">INP52_03955</name>
</gene>
<dbReference type="Proteomes" id="UP000593735">
    <property type="component" value="Chromosome"/>
</dbReference>
<dbReference type="InterPro" id="IPR001347">
    <property type="entry name" value="SIS_dom"/>
</dbReference>
<dbReference type="PANTHER" id="PTHR30514:SF1">
    <property type="entry name" value="HTH-TYPE TRANSCRIPTIONAL REGULATOR HEXR-RELATED"/>
    <property type="match status" value="1"/>
</dbReference>
<dbReference type="InterPro" id="IPR036388">
    <property type="entry name" value="WH-like_DNA-bd_sf"/>
</dbReference>
<feature type="domain" description="HTH rpiR-type" evidence="4">
    <location>
        <begin position="1"/>
        <end position="77"/>
    </location>
</feature>
<keyword evidence="3" id="KW-0804">Transcription</keyword>
<dbReference type="InterPro" id="IPR009057">
    <property type="entry name" value="Homeodomain-like_sf"/>
</dbReference>
<dbReference type="GO" id="GO:0097367">
    <property type="term" value="F:carbohydrate derivative binding"/>
    <property type="evidence" value="ECO:0007669"/>
    <property type="project" value="InterPro"/>
</dbReference>
<dbReference type="PANTHER" id="PTHR30514">
    <property type="entry name" value="GLUCOKINASE"/>
    <property type="match status" value="1"/>
</dbReference>
<dbReference type="PROSITE" id="PS51464">
    <property type="entry name" value="SIS"/>
    <property type="match status" value="1"/>
</dbReference>
<feature type="domain" description="SIS" evidence="5">
    <location>
        <begin position="105"/>
        <end position="245"/>
    </location>
</feature>
<dbReference type="CDD" id="cd05013">
    <property type="entry name" value="SIS_RpiR"/>
    <property type="match status" value="1"/>
</dbReference>
<dbReference type="Pfam" id="PF01418">
    <property type="entry name" value="HTH_6"/>
    <property type="match status" value="1"/>
</dbReference>
<keyword evidence="1" id="KW-0805">Transcription regulation</keyword>
<keyword evidence="7" id="KW-1185">Reference proteome</keyword>
<dbReference type="InterPro" id="IPR047640">
    <property type="entry name" value="RpiR-like"/>
</dbReference>
<protein>
    <submittedName>
        <fullName evidence="6">MurR/RpiR family transcriptional regulator</fullName>
    </submittedName>
</protein>
<accession>A0A7S7RV69</accession>
<keyword evidence="2" id="KW-0238">DNA-binding</keyword>
<evidence type="ECO:0000259" key="4">
    <source>
        <dbReference type="PROSITE" id="PS51071"/>
    </source>
</evidence>
<evidence type="ECO:0000256" key="3">
    <source>
        <dbReference type="ARBA" id="ARBA00023163"/>
    </source>
</evidence>
<proteinExistence type="predicted"/>